<evidence type="ECO:0000256" key="3">
    <source>
        <dbReference type="ARBA" id="ARBA00022475"/>
    </source>
</evidence>
<dbReference type="GO" id="GO:0005886">
    <property type="term" value="C:plasma membrane"/>
    <property type="evidence" value="ECO:0007669"/>
    <property type="project" value="UniProtKB-SubCell"/>
</dbReference>
<dbReference type="InterPro" id="IPR042094">
    <property type="entry name" value="T2SS_GspF_sf"/>
</dbReference>
<gene>
    <name evidence="9" type="ORF">SAMN04488692_104134</name>
</gene>
<keyword evidence="4 7" id="KW-0812">Transmembrane</keyword>
<sequence>MKNREYEELINLIEQWYMYLKGGYTLSQALDFSLQDKFDKNLKTSLEFMTDDLNKGISPEKAVTRCSGDLPEFFIKMFQMASRRGRLTQTLKNLKNYYKKRADYRRELIKKIYYPMFTMMFFMLMIFISLNFFLPALIGVYQDMSLEMPYLTKLFLSLNDFLTLPVIILLIFLIWAAGILLKRKFLGTKTSYILFDKMPVLSSFIRFRLLGAFFDSLLLSLESGTEITESIRQSAEVTENDFYIKKGEEIIADLNSGRSLAESLNRWLPIPENLQEILLGGERTGSFLKAVSFCAQYCRRKEKGYMDRFSVSLEPALILILAVMVGLLAVVLLAPLWELYGSFAGI</sequence>
<dbReference type="Proteomes" id="UP000199476">
    <property type="component" value="Unassembled WGS sequence"/>
</dbReference>
<keyword evidence="6 7" id="KW-0472">Membrane</keyword>
<evidence type="ECO:0000256" key="7">
    <source>
        <dbReference type="SAM" id="Phobius"/>
    </source>
</evidence>
<feature type="transmembrane region" description="Helical" evidence="7">
    <location>
        <begin position="161"/>
        <end position="181"/>
    </location>
</feature>
<dbReference type="Gene3D" id="1.20.81.30">
    <property type="entry name" value="Type II secretion system (T2SS), domain F"/>
    <property type="match status" value="2"/>
</dbReference>
<name>A0A1G9JZZ2_9FIRM</name>
<dbReference type="OrthoDB" id="1733538at2"/>
<feature type="domain" description="Type II secretion system protein GspF" evidence="8">
    <location>
        <begin position="13"/>
        <end position="135"/>
    </location>
</feature>
<evidence type="ECO:0000256" key="6">
    <source>
        <dbReference type="ARBA" id="ARBA00023136"/>
    </source>
</evidence>
<dbReference type="AlphaFoldDB" id="A0A1G9JZZ2"/>
<evidence type="ECO:0000256" key="4">
    <source>
        <dbReference type="ARBA" id="ARBA00022692"/>
    </source>
</evidence>
<proteinExistence type="inferred from homology"/>
<dbReference type="InterPro" id="IPR003004">
    <property type="entry name" value="GspF/PilC"/>
</dbReference>
<keyword evidence="10" id="KW-1185">Reference proteome</keyword>
<feature type="transmembrane region" description="Helical" evidence="7">
    <location>
        <begin position="316"/>
        <end position="337"/>
    </location>
</feature>
<feature type="transmembrane region" description="Helical" evidence="7">
    <location>
        <begin position="112"/>
        <end position="141"/>
    </location>
</feature>
<dbReference type="InterPro" id="IPR018076">
    <property type="entry name" value="T2SS_GspF_dom"/>
</dbReference>
<comment type="similarity">
    <text evidence="2">Belongs to the GSP F family.</text>
</comment>
<evidence type="ECO:0000256" key="1">
    <source>
        <dbReference type="ARBA" id="ARBA00004651"/>
    </source>
</evidence>
<evidence type="ECO:0000259" key="8">
    <source>
        <dbReference type="Pfam" id="PF00482"/>
    </source>
</evidence>
<dbReference type="Pfam" id="PF00482">
    <property type="entry name" value="T2SSF"/>
    <property type="match status" value="2"/>
</dbReference>
<accession>A0A1G9JZZ2</accession>
<evidence type="ECO:0000313" key="9">
    <source>
        <dbReference type="EMBL" id="SDL43002.1"/>
    </source>
</evidence>
<dbReference type="PANTHER" id="PTHR30012">
    <property type="entry name" value="GENERAL SECRETION PATHWAY PROTEIN"/>
    <property type="match status" value="1"/>
</dbReference>
<organism evidence="9 10">
    <name type="scientific">Halarsenatibacter silvermanii</name>
    <dbReference type="NCBI Taxonomy" id="321763"/>
    <lineage>
        <taxon>Bacteria</taxon>
        <taxon>Bacillati</taxon>
        <taxon>Bacillota</taxon>
        <taxon>Clostridia</taxon>
        <taxon>Halanaerobiales</taxon>
        <taxon>Halarsenatibacteraceae</taxon>
        <taxon>Halarsenatibacter</taxon>
    </lineage>
</organism>
<dbReference type="EMBL" id="FNGO01000004">
    <property type="protein sequence ID" value="SDL43002.1"/>
    <property type="molecule type" value="Genomic_DNA"/>
</dbReference>
<dbReference type="PANTHER" id="PTHR30012:SF0">
    <property type="entry name" value="TYPE II SECRETION SYSTEM PROTEIN F-RELATED"/>
    <property type="match status" value="1"/>
</dbReference>
<dbReference type="STRING" id="321763.SAMN04488692_104134"/>
<evidence type="ECO:0000256" key="5">
    <source>
        <dbReference type="ARBA" id="ARBA00022989"/>
    </source>
</evidence>
<dbReference type="RefSeq" id="WP_089758640.1">
    <property type="nucleotide sequence ID" value="NZ_FNGO01000004.1"/>
</dbReference>
<reference evidence="9 10" key="1">
    <citation type="submission" date="2016-10" db="EMBL/GenBank/DDBJ databases">
        <authorList>
            <person name="de Groot N.N."/>
        </authorList>
    </citation>
    <scope>NUCLEOTIDE SEQUENCE [LARGE SCALE GENOMIC DNA]</scope>
    <source>
        <strain evidence="9 10">SLAS-1</strain>
    </source>
</reference>
<evidence type="ECO:0000256" key="2">
    <source>
        <dbReference type="ARBA" id="ARBA00005745"/>
    </source>
</evidence>
<keyword evidence="3" id="KW-1003">Cell membrane</keyword>
<evidence type="ECO:0000313" key="10">
    <source>
        <dbReference type="Proteomes" id="UP000199476"/>
    </source>
</evidence>
<keyword evidence="5 7" id="KW-1133">Transmembrane helix</keyword>
<comment type="subcellular location">
    <subcellularLocation>
        <location evidence="1">Cell membrane</location>
        <topology evidence="1">Multi-pass membrane protein</topology>
    </subcellularLocation>
</comment>
<protein>
    <submittedName>
        <fullName evidence="9">Type II secretory pathway, component PulF</fullName>
    </submittedName>
</protein>
<feature type="domain" description="Type II secretion system protein GspF" evidence="8">
    <location>
        <begin position="213"/>
        <end position="335"/>
    </location>
</feature>